<keyword evidence="2" id="KW-0805">Transcription regulation</keyword>
<gene>
    <name evidence="8" type="ORF">Tsubulata_044929</name>
</gene>
<dbReference type="SUPFAM" id="SSF54171">
    <property type="entry name" value="DNA-binding domain"/>
    <property type="match status" value="1"/>
</dbReference>
<reference evidence="8" key="2">
    <citation type="journal article" date="2023" name="Plants (Basel)">
        <title>Annotation of the Turnera subulata (Passifloraceae) Draft Genome Reveals the S-Locus Evolved after the Divergence of Turneroideae from Passifloroideae in a Stepwise Manner.</title>
        <authorList>
            <person name="Henning P.M."/>
            <person name="Roalson E.H."/>
            <person name="Mir W."/>
            <person name="McCubbin A.G."/>
            <person name="Shore J.S."/>
        </authorList>
    </citation>
    <scope>NUCLEOTIDE SEQUENCE</scope>
    <source>
        <strain evidence="8">F60SS</strain>
    </source>
</reference>
<evidence type="ECO:0000313" key="9">
    <source>
        <dbReference type="Proteomes" id="UP001141552"/>
    </source>
</evidence>
<keyword evidence="3" id="KW-0238">DNA-binding</keyword>
<dbReference type="CDD" id="cd00018">
    <property type="entry name" value="AP2"/>
    <property type="match status" value="1"/>
</dbReference>
<comment type="similarity">
    <text evidence="6">Belongs to the AP2/ERF transcription factor family. ERF subfamily.</text>
</comment>
<keyword evidence="5" id="KW-0539">Nucleus</keyword>
<dbReference type="InterPro" id="IPR001471">
    <property type="entry name" value="AP2/ERF_dom"/>
</dbReference>
<keyword evidence="4" id="KW-0804">Transcription</keyword>
<evidence type="ECO:0000259" key="7">
    <source>
        <dbReference type="PROSITE" id="PS51032"/>
    </source>
</evidence>
<comment type="subcellular location">
    <subcellularLocation>
        <location evidence="1">Nucleus</location>
    </subcellularLocation>
</comment>
<proteinExistence type="inferred from homology"/>
<evidence type="ECO:0000256" key="3">
    <source>
        <dbReference type="ARBA" id="ARBA00023125"/>
    </source>
</evidence>
<organism evidence="8 9">
    <name type="scientific">Turnera subulata</name>
    <dbReference type="NCBI Taxonomy" id="218843"/>
    <lineage>
        <taxon>Eukaryota</taxon>
        <taxon>Viridiplantae</taxon>
        <taxon>Streptophyta</taxon>
        <taxon>Embryophyta</taxon>
        <taxon>Tracheophyta</taxon>
        <taxon>Spermatophyta</taxon>
        <taxon>Magnoliopsida</taxon>
        <taxon>eudicotyledons</taxon>
        <taxon>Gunneridae</taxon>
        <taxon>Pentapetalae</taxon>
        <taxon>rosids</taxon>
        <taxon>fabids</taxon>
        <taxon>Malpighiales</taxon>
        <taxon>Passifloraceae</taxon>
        <taxon>Turnera</taxon>
    </lineage>
</organism>
<dbReference type="Proteomes" id="UP001141552">
    <property type="component" value="Unassembled WGS sequence"/>
</dbReference>
<evidence type="ECO:0000256" key="5">
    <source>
        <dbReference type="ARBA" id="ARBA00023242"/>
    </source>
</evidence>
<name>A0A9Q0G6H1_9ROSI</name>
<dbReference type="PRINTS" id="PR00367">
    <property type="entry name" value="ETHRSPELEMNT"/>
</dbReference>
<keyword evidence="9" id="KW-1185">Reference proteome</keyword>
<comment type="caution">
    <text evidence="8">The sequence shown here is derived from an EMBL/GenBank/DDBJ whole genome shotgun (WGS) entry which is preliminary data.</text>
</comment>
<sequence>MYNRSSDYALLEWIRQHLLEDDNLHDKNTSTASIYCQGSSSCNNSPLLLTKSWSDILSHVDNSTLTDPLSPAYVSLQDQTFLSDYDLAQSVPIFNEVDRTHATMINYVHEPADDQIKEGPASHAPPTWTKYRGVKRRPWGTYAAEIRDSKRNGARTWLGTYDTPEAAAVAYDRAAFMMRGTKAKLNFPHLIDSGVRHGPGPVRITYHEGG</sequence>
<dbReference type="PROSITE" id="PS51032">
    <property type="entry name" value="AP2_ERF"/>
    <property type="match status" value="1"/>
</dbReference>
<evidence type="ECO:0000313" key="8">
    <source>
        <dbReference type="EMBL" id="KAJ4843174.1"/>
    </source>
</evidence>
<evidence type="ECO:0000256" key="2">
    <source>
        <dbReference type="ARBA" id="ARBA00023015"/>
    </source>
</evidence>
<dbReference type="GO" id="GO:0005634">
    <property type="term" value="C:nucleus"/>
    <property type="evidence" value="ECO:0007669"/>
    <property type="project" value="UniProtKB-SubCell"/>
</dbReference>
<dbReference type="AlphaFoldDB" id="A0A9Q0G6H1"/>
<dbReference type="PANTHER" id="PTHR31190:SF486">
    <property type="entry name" value="ETHYLENE-RESPONSIVE TRANSCRIPTION FACTOR 2-LIKE"/>
    <property type="match status" value="1"/>
</dbReference>
<feature type="domain" description="AP2/ERF" evidence="7">
    <location>
        <begin position="130"/>
        <end position="188"/>
    </location>
</feature>
<dbReference type="GO" id="GO:0003677">
    <property type="term" value="F:DNA binding"/>
    <property type="evidence" value="ECO:0007669"/>
    <property type="project" value="UniProtKB-KW"/>
</dbReference>
<dbReference type="InterPro" id="IPR016177">
    <property type="entry name" value="DNA-bd_dom_sf"/>
</dbReference>
<dbReference type="EMBL" id="JAKUCV010002304">
    <property type="protein sequence ID" value="KAJ4843174.1"/>
    <property type="molecule type" value="Genomic_DNA"/>
</dbReference>
<dbReference type="GO" id="GO:0003700">
    <property type="term" value="F:DNA-binding transcription factor activity"/>
    <property type="evidence" value="ECO:0007669"/>
    <property type="project" value="InterPro"/>
</dbReference>
<dbReference type="InterPro" id="IPR036955">
    <property type="entry name" value="AP2/ERF_dom_sf"/>
</dbReference>
<evidence type="ECO:0000256" key="4">
    <source>
        <dbReference type="ARBA" id="ARBA00023163"/>
    </source>
</evidence>
<dbReference type="GO" id="GO:0009873">
    <property type="term" value="P:ethylene-activated signaling pathway"/>
    <property type="evidence" value="ECO:0007669"/>
    <property type="project" value="InterPro"/>
</dbReference>
<dbReference type="OrthoDB" id="552345at2759"/>
<dbReference type="InterPro" id="IPR044808">
    <property type="entry name" value="ERF_plant"/>
</dbReference>
<accession>A0A9Q0G6H1</accession>
<dbReference type="FunFam" id="3.30.730.10:FF:000001">
    <property type="entry name" value="Ethylene-responsive transcription factor 2"/>
    <property type="match status" value="1"/>
</dbReference>
<dbReference type="Gene3D" id="3.30.730.10">
    <property type="entry name" value="AP2/ERF domain"/>
    <property type="match status" value="1"/>
</dbReference>
<dbReference type="SMART" id="SM00380">
    <property type="entry name" value="AP2"/>
    <property type="match status" value="1"/>
</dbReference>
<reference evidence="8" key="1">
    <citation type="submission" date="2022-02" db="EMBL/GenBank/DDBJ databases">
        <authorList>
            <person name="Henning P.M."/>
            <person name="McCubbin A.G."/>
            <person name="Shore J.S."/>
        </authorList>
    </citation>
    <scope>NUCLEOTIDE SEQUENCE</scope>
    <source>
        <strain evidence="8">F60SS</strain>
        <tissue evidence="8">Leaves</tissue>
    </source>
</reference>
<protein>
    <recommendedName>
        <fullName evidence="7">AP2/ERF domain-containing protein</fullName>
    </recommendedName>
</protein>
<evidence type="ECO:0000256" key="1">
    <source>
        <dbReference type="ARBA" id="ARBA00004123"/>
    </source>
</evidence>
<dbReference type="Pfam" id="PF00847">
    <property type="entry name" value="AP2"/>
    <property type="match status" value="1"/>
</dbReference>
<dbReference type="PANTHER" id="PTHR31190">
    <property type="entry name" value="DNA-BINDING DOMAIN"/>
    <property type="match status" value="1"/>
</dbReference>
<evidence type="ECO:0000256" key="6">
    <source>
        <dbReference type="ARBA" id="ARBA00024343"/>
    </source>
</evidence>